<proteinExistence type="predicted"/>
<gene>
    <name evidence="7" type="ORF">DES53_107129</name>
</gene>
<dbReference type="InterPro" id="IPR006860">
    <property type="entry name" value="FecR"/>
</dbReference>
<accession>A0A366HFL4</accession>
<dbReference type="Proteomes" id="UP000253426">
    <property type="component" value="Unassembled WGS sequence"/>
</dbReference>
<comment type="subcellular location">
    <subcellularLocation>
        <location evidence="1">Secreted</location>
    </subcellularLocation>
</comment>
<keyword evidence="3" id="KW-0732">Signal</keyword>
<dbReference type="EMBL" id="QNRR01000007">
    <property type="protein sequence ID" value="RBP41298.1"/>
    <property type="molecule type" value="Genomic_DNA"/>
</dbReference>
<reference evidence="7 8" key="1">
    <citation type="submission" date="2018-06" db="EMBL/GenBank/DDBJ databases">
        <title>Genomic Encyclopedia of Type Strains, Phase IV (KMG-IV): sequencing the most valuable type-strain genomes for metagenomic binning, comparative biology and taxonomic classification.</title>
        <authorList>
            <person name="Goeker M."/>
        </authorList>
    </citation>
    <scope>NUCLEOTIDE SEQUENCE [LARGE SCALE GENOMIC DNA]</scope>
    <source>
        <strain evidence="7 8">DSM 25532</strain>
    </source>
</reference>
<feature type="domain" description="FecR protein" evidence="5">
    <location>
        <begin position="154"/>
        <end position="235"/>
    </location>
</feature>
<name>A0A366HFL4_9BACT</name>
<evidence type="ECO:0000256" key="1">
    <source>
        <dbReference type="ARBA" id="ARBA00004613"/>
    </source>
</evidence>
<dbReference type="OrthoDB" id="177215at2"/>
<dbReference type="GO" id="GO:0016989">
    <property type="term" value="F:sigma factor antagonist activity"/>
    <property type="evidence" value="ECO:0007669"/>
    <property type="project" value="TreeGrafter"/>
</dbReference>
<keyword evidence="2" id="KW-0964">Secreted</keyword>
<sequence>MSPQENWNLLELVEKSLAGALSESERTELNALLRENAGARRLFAEAMHQHATLCLDERLTRELAQPGPSVVAKPSPTIQRLSSWYPTAAAAAVVAMGLVAWKLLEQPSSPTVHSGPAAIATVVKARGCKWAGSTLPTAEGSRVTPGTLELVEGIATVKFDSGAEVVMEAPATLDLVDAMACRLVKGTLVADVPPSAIGFTVDTPDAKVVDYGTRFGVSAGEDGKYLVQVLEGLVEVNPKATNEPQKLRAGEKVDTGVRASQLRPQQPGQEPPRWQPQTILDAGGGWKVLSTAYGRGKDAYIQSSPKSKNFGDDAFFRVKHSSLAPELNRKGYVAFDLSKFSGAQVEDVELVLSIEPSDLGFATLVPDSTFAVYGVTDESSDDWDEHEITWKEAPAHHPEQVDRHLPDTSRAVLLGKFQVDQGVSRGSRTIRGQAILDFVKQDTNGMVTFIICRETDETTRDGLVHAFSTKENGSNMPPLLRVKAK</sequence>
<evidence type="ECO:0000259" key="5">
    <source>
        <dbReference type="Pfam" id="PF04773"/>
    </source>
</evidence>
<protein>
    <submittedName>
        <fullName evidence="7">FecR family protein</fullName>
    </submittedName>
</protein>
<feature type="compositionally biased region" description="Basic and acidic residues" evidence="4">
    <location>
        <begin position="246"/>
        <end position="255"/>
    </location>
</feature>
<feature type="region of interest" description="Disordered" evidence="4">
    <location>
        <begin position="246"/>
        <end position="275"/>
    </location>
</feature>
<dbReference type="InterPro" id="IPR012373">
    <property type="entry name" value="Ferrdict_sens_TM"/>
</dbReference>
<dbReference type="AlphaFoldDB" id="A0A366HFL4"/>
<dbReference type="PANTHER" id="PTHR30273">
    <property type="entry name" value="PERIPLASMIC SIGNAL SENSOR AND SIGMA FACTOR ACTIVATOR FECR-RELATED"/>
    <property type="match status" value="1"/>
</dbReference>
<organism evidence="7 8">
    <name type="scientific">Roseimicrobium gellanilyticum</name>
    <dbReference type="NCBI Taxonomy" id="748857"/>
    <lineage>
        <taxon>Bacteria</taxon>
        <taxon>Pseudomonadati</taxon>
        <taxon>Verrucomicrobiota</taxon>
        <taxon>Verrucomicrobiia</taxon>
        <taxon>Verrucomicrobiales</taxon>
        <taxon>Verrucomicrobiaceae</taxon>
        <taxon>Roseimicrobium</taxon>
    </lineage>
</organism>
<comment type="caution">
    <text evidence="7">The sequence shown here is derived from an EMBL/GenBank/DDBJ whole genome shotgun (WGS) entry which is preliminary data.</text>
</comment>
<feature type="domain" description="Carbohydrate-binding module family 96" evidence="6">
    <location>
        <begin position="297"/>
        <end position="399"/>
    </location>
</feature>
<evidence type="ECO:0000256" key="4">
    <source>
        <dbReference type="SAM" id="MobiDB-lite"/>
    </source>
</evidence>
<evidence type="ECO:0000259" key="6">
    <source>
        <dbReference type="Pfam" id="PF24517"/>
    </source>
</evidence>
<evidence type="ECO:0000256" key="2">
    <source>
        <dbReference type="ARBA" id="ARBA00022525"/>
    </source>
</evidence>
<dbReference type="PANTHER" id="PTHR30273:SF2">
    <property type="entry name" value="PROTEIN FECR"/>
    <property type="match status" value="1"/>
</dbReference>
<dbReference type="RefSeq" id="WP_147263496.1">
    <property type="nucleotide sequence ID" value="NZ_QNRR01000007.1"/>
</dbReference>
<dbReference type="NCBIfam" id="NF033679">
    <property type="entry name" value="DNRLRE_dom"/>
    <property type="match status" value="1"/>
</dbReference>
<dbReference type="InterPro" id="IPR055372">
    <property type="entry name" value="CBM96"/>
</dbReference>
<dbReference type="Gene3D" id="2.60.120.1440">
    <property type="match status" value="1"/>
</dbReference>
<keyword evidence="8" id="KW-1185">Reference proteome</keyword>
<dbReference type="Pfam" id="PF04773">
    <property type="entry name" value="FecR"/>
    <property type="match status" value="1"/>
</dbReference>
<dbReference type="GO" id="GO:0005576">
    <property type="term" value="C:extracellular region"/>
    <property type="evidence" value="ECO:0007669"/>
    <property type="project" value="UniProtKB-SubCell"/>
</dbReference>
<evidence type="ECO:0000313" key="8">
    <source>
        <dbReference type="Proteomes" id="UP000253426"/>
    </source>
</evidence>
<evidence type="ECO:0000256" key="3">
    <source>
        <dbReference type="ARBA" id="ARBA00022729"/>
    </source>
</evidence>
<dbReference type="Pfam" id="PF24517">
    <property type="entry name" value="CBM96"/>
    <property type="match status" value="1"/>
</dbReference>
<evidence type="ECO:0000313" key="7">
    <source>
        <dbReference type="EMBL" id="RBP41298.1"/>
    </source>
</evidence>